<feature type="transmembrane region" description="Helical" evidence="6">
    <location>
        <begin position="79"/>
        <end position="104"/>
    </location>
</feature>
<evidence type="ECO:0000259" key="7">
    <source>
        <dbReference type="PROSITE" id="PS51012"/>
    </source>
</evidence>
<protein>
    <recommendedName>
        <fullName evidence="6">Transport permease protein</fullName>
    </recommendedName>
</protein>
<dbReference type="AlphaFoldDB" id="A0A4V2EYW7"/>
<keyword evidence="6" id="KW-1003">Cell membrane</keyword>
<dbReference type="InterPro" id="IPR051784">
    <property type="entry name" value="Nod_factor_ABC_transporter"/>
</dbReference>
<keyword evidence="9" id="KW-1185">Reference proteome</keyword>
<dbReference type="GO" id="GO:0140359">
    <property type="term" value="F:ABC-type transporter activity"/>
    <property type="evidence" value="ECO:0007669"/>
    <property type="project" value="InterPro"/>
</dbReference>
<feature type="transmembrane region" description="Helical" evidence="6">
    <location>
        <begin position="125"/>
        <end position="150"/>
    </location>
</feature>
<dbReference type="PANTHER" id="PTHR43229:SF2">
    <property type="entry name" value="NODULATION PROTEIN J"/>
    <property type="match status" value="1"/>
</dbReference>
<dbReference type="GO" id="GO:0043190">
    <property type="term" value="C:ATP-binding cassette (ABC) transporter complex"/>
    <property type="evidence" value="ECO:0007669"/>
    <property type="project" value="InterPro"/>
</dbReference>
<name>A0A4V2EYW7_9MICO</name>
<reference evidence="8 9" key="1">
    <citation type="submission" date="2019-02" db="EMBL/GenBank/DDBJ databases">
        <title>Genomic Encyclopedia of Type Strains, Phase IV (KMG-IV): sequencing the most valuable type-strain genomes for metagenomic binning, comparative biology and taxonomic classification.</title>
        <authorList>
            <person name="Goeker M."/>
        </authorList>
    </citation>
    <scope>NUCLEOTIDE SEQUENCE [LARGE SCALE GENOMIC DNA]</scope>
    <source>
        <strain evidence="8 9">DSM 43045</strain>
    </source>
</reference>
<dbReference type="PROSITE" id="PS51012">
    <property type="entry name" value="ABC_TM2"/>
    <property type="match status" value="1"/>
</dbReference>
<dbReference type="RefSeq" id="WP_130353663.1">
    <property type="nucleotide sequence ID" value="NZ_SGWY01000003.1"/>
</dbReference>
<dbReference type="OrthoDB" id="670210at2"/>
<feature type="transmembrane region" description="Helical" evidence="6">
    <location>
        <begin position="254"/>
        <end position="278"/>
    </location>
</feature>
<keyword evidence="5" id="KW-0046">Antibiotic resistance</keyword>
<evidence type="ECO:0000256" key="1">
    <source>
        <dbReference type="ARBA" id="ARBA00004141"/>
    </source>
</evidence>
<proteinExistence type="inferred from homology"/>
<feature type="transmembrane region" description="Helical" evidence="6">
    <location>
        <begin position="192"/>
        <end position="213"/>
    </location>
</feature>
<comment type="caution">
    <text evidence="8">The sequence shown here is derived from an EMBL/GenBank/DDBJ whole genome shotgun (WGS) entry which is preliminary data.</text>
</comment>
<accession>A0A4V2EYW7</accession>
<dbReference type="InterPro" id="IPR047817">
    <property type="entry name" value="ABC2_TM_bact-type"/>
</dbReference>
<evidence type="ECO:0000256" key="4">
    <source>
        <dbReference type="ARBA" id="ARBA00023136"/>
    </source>
</evidence>
<comment type="subcellular location">
    <subcellularLocation>
        <location evidence="6">Cell membrane</location>
        <topology evidence="6">Multi-pass membrane protein</topology>
    </subcellularLocation>
    <subcellularLocation>
        <location evidence="1">Membrane</location>
        <topology evidence="1">Multi-pass membrane protein</topology>
    </subcellularLocation>
</comment>
<feature type="domain" description="ABC transmembrane type-2" evidence="7">
    <location>
        <begin position="47"/>
        <end position="281"/>
    </location>
</feature>
<keyword evidence="3 6" id="KW-1133">Transmembrane helix</keyword>
<dbReference type="InterPro" id="IPR000412">
    <property type="entry name" value="ABC_2_transport"/>
</dbReference>
<dbReference type="PANTHER" id="PTHR43229">
    <property type="entry name" value="NODULATION PROTEIN J"/>
    <property type="match status" value="1"/>
</dbReference>
<evidence type="ECO:0000313" key="9">
    <source>
        <dbReference type="Proteomes" id="UP000293289"/>
    </source>
</evidence>
<dbReference type="Proteomes" id="UP000293289">
    <property type="component" value="Unassembled WGS sequence"/>
</dbReference>
<evidence type="ECO:0000313" key="8">
    <source>
        <dbReference type="EMBL" id="RZS64430.1"/>
    </source>
</evidence>
<dbReference type="InterPro" id="IPR013525">
    <property type="entry name" value="ABC2_TM"/>
</dbReference>
<gene>
    <name evidence="8" type="ORF">EV187_2817</name>
</gene>
<organism evidence="8 9">
    <name type="scientific">Agromyces ramosus</name>
    <dbReference type="NCBI Taxonomy" id="33879"/>
    <lineage>
        <taxon>Bacteria</taxon>
        <taxon>Bacillati</taxon>
        <taxon>Actinomycetota</taxon>
        <taxon>Actinomycetes</taxon>
        <taxon>Micrococcales</taxon>
        <taxon>Microbacteriaceae</taxon>
        <taxon>Agromyces</taxon>
    </lineage>
</organism>
<evidence type="ECO:0000256" key="3">
    <source>
        <dbReference type="ARBA" id="ARBA00022989"/>
    </source>
</evidence>
<dbReference type="Pfam" id="PF01061">
    <property type="entry name" value="ABC2_membrane"/>
    <property type="match status" value="1"/>
</dbReference>
<keyword evidence="2 6" id="KW-0812">Transmembrane</keyword>
<feature type="transmembrane region" description="Helical" evidence="6">
    <location>
        <begin position="162"/>
        <end position="185"/>
    </location>
</feature>
<dbReference type="GO" id="GO:0046677">
    <property type="term" value="P:response to antibiotic"/>
    <property type="evidence" value="ECO:0007669"/>
    <property type="project" value="UniProtKB-KW"/>
</dbReference>
<keyword evidence="4 6" id="KW-0472">Membrane</keyword>
<comment type="similarity">
    <text evidence="6">Belongs to the ABC-2 integral membrane protein family.</text>
</comment>
<evidence type="ECO:0000256" key="2">
    <source>
        <dbReference type="ARBA" id="ARBA00022692"/>
    </source>
</evidence>
<dbReference type="PIRSF" id="PIRSF006648">
    <property type="entry name" value="DrrB"/>
    <property type="match status" value="1"/>
</dbReference>
<dbReference type="EMBL" id="SGWY01000003">
    <property type="protein sequence ID" value="RZS64430.1"/>
    <property type="molecule type" value="Genomic_DNA"/>
</dbReference>
<evidence type="ECO:0000256" key="5">
    <source>
        <dbReference type="ARBA" id="ARBA00023251"/>
    </source>
</evidence>
<sequence length="283" mass="30155">MTTTTPPTPSRPAIAAAPGLRDRRSNPLREGALIAGRDLLHWVREPWGFVFGLAFNLMLVLMFGFLFGGAIEVPGEGDYIAFLLPGMFALAMLFGLEATMTAMAEDSKRGITDRFRSLPIASASVALGRALADLANSVVGLAVLMIGGLLIGWRPTTGPAEIALGVVLLLWLRFALLWVGIFLGLRFRGTGATTAVQVLVWPIGFLSTVFVSAETMPGWLGVIAEWNPVSATATAARELFGNPTGVTSGWLAEYAVLAASVWPLVITLVFLPLAASAYRGLRR</sequence>
<evidence type="ECO:0000256" key="6">
    <source>
        <dbReference type="RuleBase" id="RU361157"/>
    </source>
</evidence>
<keyword evidence="6" id="KW-0813">Transport</keyword>
<feature type="transmembrane region" description="Helical" evidence="6">
    <location>
        <begin position="47"/>
        <end position="67"/>
    </location>
</feature>